<dbReference type="Proteomes" id="UP000255335">
    <property type="component" value="Unassembled WGS sequence"/>
</dbReference>
<dbReference type="EMBL" id="UGHZ01000002">
    <property type="protein sequence ID" value="STP13357.1"/>
    <property type="molecule type" value="Genomic_DNA"/>
</dbReference>
<dbReference type="EMBL" id="UGHZ01000001">
    <property type="protein sequence ID" value="STP08599.1"/>
    <property type="molecule type" value="Genomic_DNA"/>
</dbReference>
<evidence type="ECO:0000313" key="3">
    <source>
        <dbReference type="EMBL" id="STP13771.1"/>
    </source>
</evidence>
<proteinExistence type="predicted"/>
<dbReference type="RefSeq" id="WP_034586076.1">
    <property type="nucleotide sequence ID" value="NZ_AP025196.1"/>
</dbReference>
<evidence type="ECO:0000313" key="5">
    <source>
        <dbReference type="Proteomes" id="UP000255335"/>
    </source>
</evidence>
<sequence>MATQYEKREIGRIMSGGETSGANAKNTILKALGFESDKDKDERARQKRIENLRAKQIVRADFELPTQRQ</sequence>
<accession>A0A377JV95</accession>
<evidence type="ECO:0000313" key="4">
    <source>
        <dbReference type="EMBL" id="STP13787.1"/>
    </source>
</evidence>
<gene>
    <name evidence="1" type="ORF">NCTC12221_00011</name>
    <name evidence="2" type="ORF">NCTC12221_01430</name>
    <name evidence="3" type="ORF">NCTC12221_01849</name>
    <name evidence="4" type="ORF">NCTC12221_01865</name>
</gene>
<name>A0A377JV95_9HELI</name>
<protein>
    <submittedName>
        <fullName evidence="2">Uncharacterized protein</fullName>
    </submittedName>
</protein>
<dbReference type="EMBL" id="UGHZ01000006">
    <property type="protein sequence ID" value="STP13787.1"/>
    <property type="molecule type" value="Genomic_DNA"/>
</dbReference>
<dbReference type="EMBL" id="UGHZ01000005">
    <property type="protein sequence ID" value="STP13771.1"/>
    <property type="molecule type" value="Genomic_DNA"/>
</dbReference>
<evidence type="ECO:0000313" key="1">
    <source>
        <dbReference type="EMBL" id="STP08599.1"/>
    </source>
</evidence>
<reference evidence="2 5" key="1">
    <citation type="submission" date="2018-06" db="EMBL/GenBank/DDBJ databases">
        <authorList>
            <consortium name="Pathogen Informatics"/>
            <person name="Doyle S."/>
        </authorList>
    </citation>
    <scope>NUCLEOTIDE SEQUENCE [LARGE SCALE GENOMIC DNA]</scope>
    <source>
        <strain evidence="2 5">NCTC12221</strain>
    </source>
</reference>
<dbReference type="AlphaFoldDB" id="A0A377JV95"/>
<evidence type="ECO:0000313" key="2">
    <source>
        <dbReference type="EMBL" id="STP13357.1"/>
    </source>
</evidence>
<organism evidence="2 5">
    <name type="scientific">Helicobacter cinaedi</name>
    <dbReference type="NCBI Taxonomy" id="213"/>
    <lineage>
        <taxon>Bacteria</taxon>
        <taxon>Pseudomonadati</taxon>
        <taxon>Campylobacterota</taxon>
        <taxon>Epsilonproteobacteria</taxon>
        <taxon>Campylobacterales</taxon>
        <taxon>Helicobacteraceae</taxon>
        <taxon>Helicobacter</taxon>
    </lineage>
</organism>